<dbReference type="CDD" id="cd01286">
    <property type="entry name" value="deoxycytidylate_deaminase"/>
    <property type="match status" value="1"/>
</dbReference>
<dbReference type="EC" id="3.5.4.12" evidence="7"/>
<evidence type="ECO:0000256" key="8">
    <source>
        <dbReference type="ARBA" id="ARBA00041763"/>
    </source>
</evidence>
<keyword evidence="4" id="KW-0545">Nucleotide biosynthesis</keyword>
<evidence type="ECO:0000313" key="11">
    <source>
        <dbReference type="RefSeq" id="XP_034240669.1"/>
    </source>
</evidence>
<proteinExistence type="inferred from homology"/>
<dbReference type="GeneID" id="117644953"/>
<evidence type="ECO:0000256" key="2">
    <source>
        <dbReference type="ARBA" id="ARBA00006576"/>
    </source>
</evidence>
<dbReference type="InterPro" id="IPR035105">
    <property type="entry name" value="Deoxycytidylate_deaminase_dom"/>
</dbReference>
<protein>
    <recommendedName>
        <fullName evidence="8">dCMP deaminase</fullName>
        <ecNumber evidence="7">3.5.4.12</ecNumber>
    </recommendedName>
    <alternativeName>
        <fullName evidence="8">dCMP deaminase</fullName>
    </alternativeName>
</protein>
<dbReference type="PANTHER" id="PTHR11086:SF18">
    <property type="entry name" value="DEOXYCYTIDYLATE DEAMINASE"/>
    <property type="match status" value="1"/>
</dbReference>
<dbReference type="RefSeq" id="XP_034240669.1">
    <property type="nucleotide sequence ID" value="XM_034384778.1"/>
</dbReference>
<dbReference type="GO" id="GO:0005737">
    <property type="term" value="C:cytoplasm"/>
    <property type="evidence" value="ECO:0007669"/>
    <property type="project" value="TreeGrafter"/>
</dbReference>
<feature type="domain" description="CMP/dCMP-type deaminase" evidence="9">
    <location>
        <begin position="40"/>
        <end position="165"/>
    </location>
</feature>
<dbReference type="AlphaFoldDB" id="A0A6P8YT89"/>
<comment type="similarity">
    <text evidence="2">Belongs to the cytidine and deoxycytidylate deaminase family.</text>
</comment>
<dbReference type="Pfam" id="PF00383">
    <property type="entry name" value="dCMP_cyt_deam_1"/>
    <property type="match status" value="2"/>
</dbReference>
<name>A0A6P8YT89_THRPL</name>
<keyword evidence="3" id="KW-0479">Metal-binding</keyword>
<sequence>MSSLPAERTRTETSSSATVHYASINDGRLFEDLSRKNAEDWHSYFMALACLLSTRSRDPKWKVGACIVNKEGHIVGQGYNGMLNNAPENTFPWGKESTSNLETKTLFVCHAEMNAIAFSNLTDFDGCTMYVSTFPCIQCAMRIKAVGISHVYYLDVQSNEGRETEIKNAESILTGLIRWTDIRSSVTFDFTQCEIFKKGAARLPNREPQGGVKKITFEVGDLTTEKEVEELISKKEVEELISKMKVIVSKKEGELISKKEVEELIPKMKVKDLISKKEVEEPISKKKVDRMKWEHLFFAICLIEAQKSDETKKLGACVVNEDNHIVGWGHNRRAGSEPETEVHAEMIAVLRAGPALKNATLYTLQHPCNECAKSMIQKGVGKVIYLMKPQPTDTYKSAEWMFREMGVFTRFFNLTGPTGAKNESVEVTFKD</sequence>
<dbReference type="Proteomes" id="UP000515158">
    <property type="component" value="Unplaced"/>
</dbReference>
<gene>
    <name evidence="11 12" type="primary">LOC117644953</name>
</gene>
<dbReference type="InterPro" id="IPR016193">
    <property type="entry name" value="Cytidine_deaminase-like"/>
</dbReference>
<evidence type="ECO:0000256" key="5">
    <source>
        <dbReference type="ARBA" id="ARBA00022801"/>
    </source>
</evidence>
<evidence type="ECO:0000256" key="7">
    <source>
        <dbReference type="ARBA" id="ARBA00038938"/>
    </source>
</evidence>
<dbReference type="PROSITE" id="PS51747">
    <property type="entry name" value="CYT_DCMP_DEAMINASES_2"/>
    <property type="match status" value="2"/>
</dbReference>
<dbReference type="InterPro" id="IPR002125">
    <property type="entry name" value="CMP_dCMP_dom"/>
</dbReference>
<evidence type="ECO:0000256" key="3">
    <source>
        <dbReference type="ARBA" id="ARBA00022723"/>
    </source>
</evidence>
<dbReference type="GO" id="GO:0009165">
    <property type="term" value="P:nucleotide biosynthetic process"/>
    <property type="evidence" value="ECO:0007669"/>
    <property type="project" value="UniProtKB-KW"/>
</dbReference>
<dbReference type="Gene3D" id="3.40.140.10">
    <property type="entry name" value="Cytidine Deaminase, domain 2"/>
    <property type="match status" value="2"/>
</dbReference>
<dbReference type="SUPFAM" id="SSF53927">
    <property type="entry name" value="Cytidine deaminase-like"/>
    <property type="match status" value="2"/>
</dbReference>
<dbReference type="GO" id="GO:0004132">
    <property type="term" value="F:dCMP deaminase activity"/>
    <property type="evidence" value="ECO:0007669"/>
    <property type="project" value="UniProtKB-EC"/>
</dbReference>
<dbReference type="PROSITE" id="PS00903">
    <property type="entry name" value="CYT_DCMP_DEAMINASES_1"/>
    <property type="match status" value="2"/>
</dbReference>
<reference evidence="11 12" key="1">
    <citation type="submission" date="2025-04" db="UniProtKB">
        <authorList>
            <consortium name="RefSeq"/>
        </authorList>
    </citation>
    <scope>IDENTIFICATION</scope>
    <source>
        <tissue evidence="11 12">Total insect</tissue>
    </source>
</reference>
<keyword evidence="6" id="KW-0862">Zinc</keyword>
<dbReference type="InterPro" id="IPR016192">
    <property type="entry name" value="APOBEC/CMP_deaminase_Zn-bd"/>
</dbReference>
<dbReference type="RefSeq" id="XP_034240670.1">
    <property type="nucleotide sequence ID" value="XM_034384779.1"/>
</dbReference>
<evidence type="ECO:0000313" key="10">
    <source>
        <dbReference type="Proteomes" id="UP000515158"/>
    </source>
</evidence>
<accession>A0A6P8YT89</accession>
<dbReference type="GO" id="GO:0008270">
    <property type="term" value="F:zinc ion binding"/>
    <property type="evidence" value="ECO:0007669"/>
    <property type="project" value="InterPro"/>
</dbReference>
<organism evidence="12">
    <name type="scientific">Thrips palmi</name>
    <name type="common">Melon thrips</name>
    <dbReference type="NCBI Taxonomy" id="161013"/>
    <lineage>
        <taxon>Eukaryota</taxon>
        <taxon>Metazoa</taxon>
        <taxon>Ecdysozoa</taxon>
        <taxon>Arthropoda</taxon>
        <taxon>Hexapoda</taxon>
        <taxon>Insecta</taxon>
        <taxon>Pterygota</taxon>
        <taxon>Neoptera</taxon>
        <taxon>Paraneoptera</taxon>
        <taxon>Thysanoptera</taxon>
        <taxon>Terebrantia</taxon>
        <taxon>Thripoidea</taxon>
        <taxon>Thripidae</taxon>
        <taxon>Thrips</taxon>
    </lineage>
</organism>
<comment type="cofactor">
    <cofactor evidence="1">
        <name>Zn(2+)</name>
        <dbReference type="ChEBI" id="CHEBI:29105"/>
    </cofactor>
</comment>
<keyword evidence="5" id="KW-0378">Hydrolase</keyword>
<evidence type="ECO:0000259" key="9">
    <source>
        <dbReference type="PROSITE" id="PS51747"/>
    </source>
</evidence>
<dbReference type="InterPro" id="IPR015517">
    <property type="entry name" value="dCMP_deaminase-rel"/>
</dbReference>
<dbReference type="KEGG" id="tpal:117644953"/>
<evidence type="ECO:0000256" key="4">
    <source>
        <dbReference type="ARBA" id="ARBA00022727"/>
    </source>
</evidence>
<dbReference type="PANTHER" id="PTHR11086">
    <property type="entry name" value="DEOXYCYTIDYLATE DEAMINASE-RELATED"/>
    <property type="match status" value="1"/>
</dbReference>
<dbReference type="OrthoDB" id="6710946at2759"/>
<evidence type="ECO:0000256" key="6">
    <source>
        <dbReference type="ARBA" id="ARBA00022833"/>
    </source>
</evidence>
<evidence type="ECO:0000256" key="1">
    <source>
        <dbReference type="ARBA" id="ARBA00001947"/>
    </source>
</evidence>
<feature type="domain" description="CMP/dCMP-type deaminase" evidence="9">
    <location>
        <begin position="292"/>
        <end position="398"/>
    </location>
</feature>
<keyword evidence="10" id="KW-1185">Reference proteome</keyword>
<evidence type="ECO:0000313" key="12">
    <source>
        <dbReference type="RefSeq" id="XP_034240670.1"/>
    </source>
</evidence>